<dbReference type="Proteomes" id="UP000034235">
    <property type="component" value="Unassembled WGS sequence"/>
</dbReference>
<dbReference type="NCBIfam" id="TIGR04354">
    <property type="entry name" value="amphi-Trp"/>
    <property type="match status" value="1"/>
</dbReference>
<proteinExistence type="predicted"/>
<organism evidence="2 3">
    <name type="scientific">Candidatus Daviesbacteria bacterium GW2011_GWA2_38_24</name>
    <dbReference type="NCBI Taxonomy" id="1618422"/>
    <lineage>
        <taxon>Bacteria</taxon>
        <taxon>Candidatus Daviesiibacteriota</taxon>
    </lineage>
</organism>
<dbReference type="Pfam" id="PF20068">
    <property type="entry name" value="Amphi-Trp"/>
    <property type="match status" value="1"/>
</dbReference>
<dbReference type="EMBL" id="LBUP01000003">
    <property type="protein sequence ID" value="KKQ66768.1"/>
    <property type="molecule type" value="Genomic_DNA"/>
</dbReference>
<gene>
    <name evidence="2" type="ORF">US86_C0003G0011</name>
</gene>
<sequence>MNDQVFEQEETLKKAEVVGRLRKLADGIETGTLTLENGGKKVSVNLPESLEYELELDEEREDVGMVRTLSLEIEWSEGKL</sequence>
<comment type="caution">
    <text evidence="2">The sequence shown here is derived from an EMBL/GenBank/DDBJ whole genome shotgun (WGS) entry which is preliminary data.</text>
</comment>
<evidence type="ECO:0000313" key="2">
    <source>
        <dbReference type="EMBL" id="KKQ66768.1"/>
    </source>
</evidence>
<feature type="domain" description="Amphi-Trp" evidence="1">
    <location>
        <begin position="3"/>
        <end position="78"/>
    </location>
</feature>
<protein>
    <recommendedName>
        <fullName evidence="1">Amphi-Trp domain-containing protein</fullName>
    </recommendedName>
</protein>
<accession>A0A0G0JGH2</accession>
<name>A0A0G0JGH2_9BACT</name>
<reference evidence="2 3" key="1">
    <citation type="journal article" date="2015" name="Nature">
        <title>rRNA introns, odd ribosomes, and small enigmatic genomes across a large radiation of phyla.</title>
        <authorList>
            <person name="Brown C.T."/>
            <person name="Hug L.A."/>
            <person name="Thomas B.C."/>
            <person name="Sharon I."/>
            <person name="Castelle C.J."/>
            <person name="Singh A."/>
            <person name="Wilkins M.J."/>
            <person name="Williams K.H."/>
            <person name="Banfield J.F."/>
        </authorList>
    </citation>
    <scope>NUCLEOTIDE SEQUENCE [LARGE SCALE GENOMIC DNA]</scope>
</reference>
<evidence type="ECO:0000313" key="3">
    <source>
        <dbReference type="Proteomes" id="UP000034235"/>
    </source>
</evidence>
<dbReference type="InterPro" id="IPR027598">
    <property type="entry name" value="Amphi-Trp_dom"/>
</dbReference>
<dbReference type="AlphaFoldDB" id="A0A0G0JGH2"/>
<evidence type="ECO:0000259" key="1">
    <source>
        <dbReference type="Pfam" id="PF20068"/>
    </source>
</evidence>